<keyword evidence="11" id="KW-1185">Reference proteome</keyword>
<dbReference type="InterPro" id="IPR035906">
    <property type="entry name" value="MetI-like_sf"/>
</dbReference>
<proteinExistence type="inferred from homology"/>
<dbReference type="CDD" id="cd06261">
    <property type="entry name" value="TM_PBP2"/>
    <property type="match status" value="2"/>
</dbReference>
<dbReference type="EMBL" id="CP045915">
    <property type="protein sequence ID" value="QGH33802.1"/>
    <property type="molecule type" value="Genomic_DNA"/>
</dbReference>
<evidence type="ECO:0000256" key="8">
    <source>
        <dbReference type="RuleBase" id="RU363032"/>
    </source>
</evidence>
<evidence type="ECO:0000256" key="5">
    <source>
        <dbReference type="ARBA" id="ARBA00022692"/>
    </source>
</evidence>
<keyword evidence="5 8" id="KW-0812">Transmembrane</keyword>
<organism evidence="10 11">
    <name type="scientific">Gracilibacillus salitolerans</name>
    <dbReference type="NCBI Taxonomy" id="2663022"/>
    <lineage>
        <taxon>Bacteria</taxon>
        <taxon>Bacillati</taxon>
        <taxon>Bacillota</taxon>
        <taxon>Bacilli</taxon>
        <taxon>Bacillales</taxon>
        <taxon>Bacillaceae</taxon>
        <taxon>Gracilibacillus</taxon>
    </lineage>
</organism>
<evidence type="ECO:0000256" key="1">
    <source>
        <dbReference type="ARBA" id="ARBA00004429"/>
    </source>
</evidence>
<name>A0A5Q2TIE7_9BACI</name>
<feature type="transmembrane region" description="Helical" evidence="8">
    <location>
        <begin position="153"/>
        <end position="181"/>
    </location>
</feature>
<feature type="transmembrane region" description="Helical" evidence="8">
    <location>
        <begin position="314"/>
        <end position="342"/>
    </location>
</feature>
<comment type="subcellular location">
    <subcellularLocation>
        <location evidence="1">Cell inner membrane</location>
        <topology evidence="1">Multi-pass membrane protein</topology>
    </subcellularLocation>
    <subcellularLocation>
        <location evidence="8">Cell membrane</location>
        <topology evidence="8">Multi-pass membrane protein</topology>
    </subcellularLocation>
</comment>
<keyword evidence="3" id="KW-1003">Cell membrane</keyword>
<dbReference type="KEGG" id="grc:GI584_07120"/>
<evidence type="ECO:0000256" key="7">
    <source>
        <dbReference type="ARBA" id="ARBA00023136"/>
    </source>
</evidence>
<keyword evidence="7 8" id="KW-0472">Membrane</keyword>
<dbReference type="GO" id="GO:0005886">
    <property type="term" value="C:plasma membrane"/>
    <property type="evidence" value="ECO:0007669"/>
    <property type="project" value="UniProtKB-SubCell"/>
</dbReference>
<dbReference type="SUPFAM" id="SSF161098">
    <property type="entry name" value="MetI-like"/>
    <property type="match status" value="2"/>
</dbReference>
<dbReference type="PANTHER" id="PTHR43357">
    <property type="entry name" value="INNER MEMBRANE ABC TRANSPORTER PERMEASE PROTEIN YDCV"/>
    <property type="match status" value="1"/>
</dbReference>
<evidence type="ECO:0000313" key="11">
    <source>
        <dbReference type="Proteomes" id="UP000339690"/>
    </source>
</evidence>
<feature type="domain" description="ABC transmembrane type-1" evidence="9">
    <location>
        <begin position="368"/>
        <end position="564"/>
    </location>
</feature>
<evidence type="ECO:0000256" key="2">
    <source>
        <dbReference type="ARBA" id="ARBA00022448"/>
    </source>
</evidence>
<feature type="transmembrane region" description="Helical" evidence="8">
    <location>
        <begin position="112"/>
        <end position="133"/>
    </location>
</feature>
<gene>
    <name evidence="10" type="ORF">GI584_07120</name>
</gene>
<evidence type="ECO:0000259" key="9">
    <source>
        <dbReference type="PROSITE" id="PS50928"/>
    </source>
</evidence>
<dbReference type="GO" id="GO:0055085">
    <property type="term" value="P:transmembrane transport"/>
    <property type="evidence" value="ECO:0007669"/>
    <property type="project" value="InterPro"/>
</dbReference>
<dbReference type="InterPro" id="IPR000515">
    <property type="entry name" value="MetI-like"/>
</dbReference>
<evidence type="ECO:0000256" key="6">
    <source>
        <dbReference type="ARBA" id="ARBA00022989"/>
    </source>
</evidence>
<feature type="transmembrane region" description="Helical" evidence="8">
    <location>
        <begin position="406"/>
        <end position="428"/>
    </location>
</feature>
<sequence length="577" mass="64437">MKNMSNTFKEIMPSRALSPLFKMKLFKIMALLAIVIFFLIPILRLVLLSFQVNNQLSLQNYADILQDSKTWTVLIDTILIVIGSTFISVTLGVLLAWLVAYSDIRAKKWMQVFIILPFVIPSYISTLAWTQFLGANGLYGKMISILPFSLEPINLYSMGGIIFVLGFSHYPLVYLLSVSVFRKVPREVEQAARVSGASGWRTFVKVTVPLALPGIASGGFLAFLANLDNFGIPAFLGIPAQIDVLSTYIYQQVVGFGPSAFQRAATLSVLLGIIALFGIILQWLLLKKSKMLETTVEDKKPRVYLGKSRKLIEILLWSFFLLTSLVPFISMMMTSLLSAYGLDFTWENISLKNYQFVLDTSPKAKRAIGNSIQLALIITVIGLVIGTAFAYYRVRKPNRWNQFSEMAISLPYALPGTVMALSMIFAWMEPIPGWNPGIYGSVMILFIAYFTRFLILQVRGSITAVLQVDVSMEEAAMVSGSNGWSKWRRILIPLLLPSILSGAFLVFLTALTELTVSSLLWSSNVETIGVVIFSFEQAGYTTYSTAFSSLIIGLILFGFISLYVLQYFWNRKVANVK</sequence>
<dbReference type="AlphaFoldDB" id="A0A5Q2TIE7"/>
<dbReference type="Gene3D" id="1.10.3720.10">
    <property type="entry name" value="MetI-like"/>
    <property type="match status" value="2"/>
</dbReference>
<dbReference type="PROSITE" id="PS50928">
    <property type="entry name" value="ABC_TM1"/>
    <property type="match status" value="2"/>
</dbReference>
<keyword evidence="4" id="KW-0997">Cell inner membrane</keyword>
<feature type="domain" description="ABC transmembrane type-1" evidence="9">
    <location>
        <begin position="74"/>
        <end position="282"/>
    </location>
</feature>
<dbReference type="PANTHER" id="PTHR43357:SF3">
    <property type="entry name" value="FE(3+)-TRANSPORT SYSTEM PERMEASE PROTEIN FBPB 2"/>
    <property type="match status" value="1"/>
</dbReference>
<feature type="transmembrane region" description="Helical" evidence="8">
    <location>
        <begin position="546"/>
        <end position="569"/>
    </location>
</feature>
<feature type="transmembrane region" description="Helical" evidence="8">
    <location>
        <begin position="434"/>
        <end position="455"/>
    </location>
</feature>
<feature type="transmembrane region" description="Helical" evidence="8">
    <location>
        <begin position="490"/>
        <end position="511"/>
    </location>
</feature>
<accession>A0A5Q2TIE7</accession>
<feature type="transmembrane region" description="Helical" evidence="8">
    <location>
        <begin position="202"/>
        <end position="225"/>
    </location>
</feature>
<feature type="transmembrane region" description="Helical" evidence="8">
    <location>
        <begin position="72"/>
        <end position="100"/>
    </location>
</feature>
<evidence type="ECO:0000256" key="4">
    <source>
        <dbReference type="ARBA" id="ARBA00022519"/>
    </source>
</evidence>
<protein>
    <submittedName>
        <fullName evidence="10">ABC transporter permease subunit</fullName>
    </submittedName>
</protein>
<dbReference type="Pfam" id="PF00528">
    <property type="entry name" value="BPD_transp_1"/>
    <property type="match status" value="2"/>
</dbReference>
<dbReference type="Proteomes" id="UP000339690">
    <property type="component" value="Chromosome"/>
</dbReference>
<dbReference type="RefSeq" id="WP_153790774.1">
    <property type="nucleotide sequence ID" value="NZ_CP045915.1"/>
</dbReference>
<evidence type="ECO:0000313" key="10">
    <source>
        <dbReference type="EMBL" id="QGH33802.1"/>
    </source>
</evidence>
<keyword evidence="2 8" id="KW-0813">Transport</keyword>
<feature type="transmembrane region" description="Helical" evidence="8">
    <location>
        <begin position="372"/>
        <end position="394"/>
    </location>
</feature>
<comment type="similarity">
    <text evidence="8">Belongs to the binding-protein-dependent transport system permease family.</text>
</comment>
<keyword evidence="6 8" id="KW-1133">Transmembrane helix</keyword>
<feature type="transmembrane region" description="Helical" evidence="8">
    <location>
        <begin position="264"/>
        <end position="286"/>
    </location>
</feature>
<reference evidence="10 11" key="1">
    <citation type="submission" date="2019-11" db="EMBL/GenBank/DDBJ databases">
        <title>Gracilibacillus salitolerans sp. nov., a moderate halophile isolated from a saline soil in northwest China.</title>
        <authorList>
            <person name="Gan L."/>
        </authorList>
    </citation>
    <scope>NUCLEOTIDE SEQUENCE [LARGE SCALE GENOMIC DNA]</scope>
    <source>
        <strain evidence="10 11">SCU50</strain>
    </source>
</reference>
<evidence type="ECO:0000256" key="3">
    <source>
        <dbReference type="ARBA" id="ARBA00022475"/>
    </source>
</evidence>